<evidence type="ECO:0000313" key="7">
    <source>
        <dbReference type="EMBL" id="MBH0229777.1"/>
    </source>
</evidence>
<dbReference type="InterPro" id="IPR008930">
    <property type="entry name" value="Terpenoid_cyclase/PrenylTrfase"/>
</dbReference>
<comment type="pathway">
    <text evidence="1">Secondary metabolite biosynthesis; hopanoid biosynthesis.</text>
</comment>
<gene>
    <name evidence="7" type="ORF">H0267_06055</name>
</gene>
<dbReference type="PANTHER" id="PTHR11764">
    <property type="entry name" value="TERPENE CYCLASE/MUTASE FAMILY MEMBER"/>
    <property type="match status" value="1"/>
</dbReference>
<evidence type="ECO:0000313" key="8">
    <source>
        <dbReference type="Proteomes" id="UP000614490"/>
    </source>
</evidence>
<comment type="caution">
    <text evidence="7">The sequence shown here is derived from an EMBL/GenBank/DDBJ whole genome shotgun (WGS) entry which is preliminary data.</text>
</comment>
<dbReference type="Pfam" id="PF13243">
    <property type="entry name" value="SQHop_cyclase_C"/>
    <property type="match status" value="1"/>
</dbReference>
<dbReference type="GO" id="GO:0005811">
    <property type="term" value="C:lipid droplet"/>
    <property type="evidence" value="ECO:0007669"/>
    <property type="project" value="InterPro"/>
</dbReference>
<dbReference type="RefSeq" id="WP_197316369.1">
    <property type="nucleotide sequence ID" value="NZ_JADZSC010000001.1"/>
</dbReference>
<evidence type="ECO:0000256" key="1">
    <source>
        <dbReference type="ARBA" id="ARBA00004999"/>
    </source>
</evidence>
<dbReference type="EMBL" id="JADZSC010000001">
    <property type="protein sequence ID" value="MBH0229777.1"/>
    <property type="molecule type" value="Genomic_DNA"/>
</dbReference>
<evidence type="ECO:0000256" key="3">
    <source>
        <dbReference type="ARBA" id="ARBA00022737"/>
    </source>
</evidence>
<dbReference type="Pfam" id="PF13249">
    <property type="entry name" value="SQHop_cyclase_N"/>
    <property type="match status" value="1"/>
</dbReference>
<dbReference type="SUPFAM" id="SSF48239">
    <property type="entry name" value="Terpenoid cyclases/Protein prenyltransferases"/>
    <property type="match status" value="2"/>
</dbReference>
<evidence type="ECO:0000256" key="4">
    <source>
        <dbReference type="ARBA" id="ARBA00023235"/>
    </source>
</evidence>
<evidence type="ECO:0000259" key="6">
    <source>
        <dbReference type="Pfam" id="PF13249"/>
    </source>
</evidence>
<dbReference type="GO" id="GO:0016104">
    <property type="term" value="P:triterpenoid biosynthetic process"/>
    <property type="evidence" value="ECO:0007669"/>
    <property type="project" value="InterPro"/>
</dbReference>
<dbReference type="AlphaFoldDB" id="A0A931HU86"/>
<evidence type="ECO:0000256" key="2">
    <source>
        <dbReference type="ARBA" id="ARBA00009755"/>
    </source>
</evidence>
<protein>
    <submittedName>
        <fullName evidence="7">Squalene--hopene cyclase</fullName>
    </submittedName>
</protein>
<reference evidence="7 8" key="1">
    <citation type="journal article" date="2005" name="Int. J. Syst. Evol. Microbiol.">
        <title>Halobacillus yeomjeoni sp. nov., isolated from a marine solar saltern in Korea.</title>
        <authorList>
            <person name="Yoon J.H."/>
            <person name="Kang S.J."/>
            <person name="Lee C.H."/>
            <person name="Oh H.W."/>
            <person name="Oh T.K."/>
        </authorList>
    </citation>
    <scope>NUCLEOTIDE SEQUENCE [LARGE SCALE GENOMIC DNA]</scope>
    <source>
        <strain evidence="7 8">KCTC 3957</strain>
    </source>
</reference>
<dbReference type="Proteomes" id="UP000614490">
    <property type="component" value="Unassembled WGS sequence"/>
</dbReference>
<keyword evidence="4" id="KW-0413">Isomerase</keyword>
<keyword evidence="3" id="KW-0677">Repeat</keyword>
<proteinExistence type="inferred from homology"/>
<name>A0A931HU86_9BACI</name>
<organism evidence="7 8">
    <name type="scientific">Halobacillus yeomjeoni</name>
    <dbReference type="NCBI Taxonomy" id="311194"/>
    <lineage>
        <taxon>Bacteria</taxon>
        <taxon>Bacillati</taxon>
        <taxon>Bacillota</taxon>
        <taxon>Bacilli</taxon>
        <taxon>Bacillales</taxon>
        <taxon>Bacillaceae</taxon>
        <taxon>Halobacillus</taxon>
    </lineage>
</organism>
<keyword evidence="8" id="KW-1185">Reference proteome</keyword>
<dbReference type="InterPro" id="IPR018333">
    <property type="entry name" value="Squalene_cyclase"/>
</dbReference>
<dbReference type="Gene3D" id="1.50.10.20">
    <property type="match status" value="2"/>
</dbReference>
<dbReference type="InterPro" id="IPR002365">
    <property type="entry name" value="Terpene_synthase_CS"/>
</dbReference>
<sequence>MIEQVQMEMDRLVRQLQADQREDGSWDYAFDTGIMTDAYMIILLRILEIDDEELVYKLTQRIESKQEDNGSWKLYHNEKAGNLSRTIEAYIALLVSGVYSKEYPALQKSKQFIVAQGGIGKAGAFTKILLTLLGQRSWPKHFPVPIGALLLPSYFPVNIYRVSVFGRANIIPILLFAHQKYQVDLSIDLSDLQVRNHESDRAEFFQMEEWRGYFNIAIDQFKSYLHTFFHFNQAAVDFAKEYMLKRIEPDGTFLSYFSSTFYMVIALLSIGYEKTHPVILNAVEGLKAMETTIDGWPHIQYTTADVWNTSLISSALQEAGVEAENPMIVKANHFLLTRQHTLFGDWILHNTRALPGGWGFSNINTINPDVDDTTASLRAVIGHSIIRPEWMQAWYRGLQWTLSMQNDDGGWPAFERGVGDELLKWVPVKGAAFVLSDASSADLTGRTLEFLGNTSKLNKDHPQMIAGKKWLKENQRADGSWYGRWGICYIYGNWAALTGLMAAGEKQTTPAVQRGVDWLERIQNKDGGWGESCESDLKKQYVPLEKSTLTHTAWALEALIAASDFPTDQINRGIQYLVKEGQGTGWEYDYPKGQGMGGEFYIHYHSYRYIWPLQTLSRYIKKYSFL</sequence>
<dbReference type="InterPro" id="IPR032696">
    <property type="entry name" value="SQ_cyclase_C"/>
</dbReference>
<dbReference type="NCBIfam" id="TIGR01787">
    <property type="entry name" value="squalene_cyclas"/>
    <property type="match status" value="1"/>
</dbReference>
<dbReference type="PROSITE" id="PS01074">
    <property type="entry name" value="TERPENE_SYNTHASES"/>
    <property type="match status" value="1"/>
</dbReference>
<feature type="domain" description="Squalene cyclase C-terminal" evidence="5">
    <location>
        <begin position="305"/>
        <end position="620"/>
    </location>
</feature>
<feature type="domain" description="Squalene cyclase N-terminal" evidence="6">
    <location>
        <begin position="11"/>
        <end position="290"/>
    </location>
</feature>
<dbReference type="GO" id="GO:0016866">
    <property type="term" value="F:intramolecular transferase activity"/>
    <property type="evidence" value="ECO:0007669"/>
    <property type="project" value="InterPro"/>
</dbReference>
<comment type="similarity">
    <text evidence="2">Belongs to the terpene cyclase/mutase family.</text>
</comment>
<evidence type="ECO:0000259" key="5">
    <source>
        <dbReference type="Pfam" id="PF13243"/>
    </source>
</evidence>
<dbReference type="InterPro" id="IPR032697">
    <property type="entry name" value="SQ_cyclase_N"/>
</dbReference>
<accession>A0A931HU86</accession>
<dbReference type="PANTHER" id="PTHR11764:SF20">
    <property type="entry name" value="LANOSTEROL SYNTHASE"/>
    <property type="match status" value="1"/>
</dbReference>
<dbReference type="SFLD" id="SFLDG01016">
    <property type="entry name" value="Prenyltransferase_Like_2"/>
    <property type="match status" value="1"/>
</dbReference>